<dbReference type="GO" id="GO:0003700">
    <property type="term" value="F:DNA-binding transcription factor activity"/>
    <property type="evidence" value="ECO:0007669"/>
    <property type="project" value="InterPro"/>
</dbReference>
<keyword evidence="6" id="KW-1185">Reference proteome</keyword>
<dbReference type="Gene3D" id="1.10.10.10">
    <property type="entry name" value="Winged helix-like DNA-binding domain superfamily/Winged helix DNA-binding domain"/>
    <property type="match status" value="1"/>
</dbReference>
<dbReference type="RefSeq" id="WP_061993019.1">
    <property type="nucleotide sequence ID" value="NZ_DF968000.1"/>
</dbReference>
<dbReference type="AlphaFoldDB" id="A0A0K8MIC3"/>
<sequence>MDDTNLFRLIGTISRQATNEVNQQVKAYGLDNNLFLYLLRVLEEPGLTQFKLTQLVQVDKTTMSRSLKKLETQGYITKQSDPANKNFKKIFPTPAALAIEKTISAVEEDYIKIKLQTLSTDAKQDLSKLLVMIQESHKNEQ</sequence>
<keyword evidence="3" id="KW-0804">Transcription</keyword>
<dbReference type="PANTHER" id="PTHR42756:SF2">
    <property type="entry name" value="MARR FAMILY REGULATORY PROTEIN"/>
    <property type="match status" value="1"/>
</dbReference>
<evidence type="ECO:0000259" key="4">
    <source>
        <dbReference type="PROSITE" id="PS50995"/>
    </source>
</evidence>
<dbReference type="EMBL" id="DF968000">
    <property type="protein sequence ID" value="GAO99614.1"/>
    <property type="molecule type" value="Genomic_DNA"/>
</dbReference>
<dbReference type="STRING" id="157463.GCA_001047075_00535"/>
<protein>
    <recommendedName>
        <fullName evidence="4">HTH marR-type domain-containing protein</fullName>
    </recommendedName>
</protein>
<evidence type="ECO:0000256" key="2">
    <source>
        <dbReference type="ARBA" id="ARBA00023125"/>
    </source>
</evidence>
<keyword evidence="1" id="KW-0805">Transcription regulation</keyword>
<dbReference type="OrthoDB" id="6462103at2"/>
<accession>A0A0K8MIC3</accession>
<proteinExistence type="predicted"/>
<dbReference type="InterPro" id="IPR000835">
    <property type="entry name" value="HTH_MarR-typ"/>
</dbReference>
<dbReference type="SMART" id="SM00347">
    <property type="entry name" value="HTH_MARR"/>
    <property type="match status" value="1"/>
</dbReference>
<dbReference type="SUPFAM" id="SSF46785">
    <property type="entry name" value="Winged helix' DNA-binding domain"/>
    <property type="match status" value="1"/>
</dbReference>
<evidence type="ECO:0000256" key="3">
    <source>
        <dbReference type="ARBA" id="ARBA00023163"/>
    </source>
</evidence>
<dbReference type="Pfam" id="PF12802">
    <property type="entry name" value="MarR_2"/>
    <property type="match status" value="1"/>
</dbReference>
<evidence type="ECO:0000313" key="6">
    <source>
        <dbReference type="Proteomes" id="UP000253891"/>
    </source>
</evidence>
<evidence type="ECO:0000256" key="1">
    <source>
        <dbReference type="ARBA" id="ARBA00023015"/>
    </source>
</evidence>
<dbReference type="PROSITE" id="PS50995">
    <property type="entry name" value="HTH_MARR_2"/>
    <property type="match status" value="1"/>
</dbReference>
<name>A0A0K8MIC3_9LACO</name>
<gene>
    <name evidence="5" type="ORF">FFIC_231000</name>
</gene>
<reference evidence="5 6" key="1">
    <citation type="journal article" date="2015" name="BMC Genomics">
        <title>Comparative genomics of Fructobacillus spp. and Leuconostoc spp. reveals niche-specific evolution of Fructobacillus spp.</title>
        <authorList>
            <person name="Endo A."/>
            <person name="Tanizawa Y."/>
            <person name="Tanaka N."/>
            <person name="Maeno S."/>
            <person name="Kumar H."/>
            <person name="Shiwa Y."/>
            <person name="Okada S."/>
            <person name="Yoshikawa H."/>
            <person name="Dicks L."/>
            <person name="Nakagawa J."/>
            <person name="Arita M."/>
        </authorList>
    </citation>
    <scope>NUCLEOTIDE SEQUENCE [LARGE SCALE GENOMIC DNA]</scope>
    <source>
        <strain evidence="5 6">JCM 12225</strain>
    </source>
</reference>
<dbReference type="InterPro" id="IPR036388">
    <property type="entry name" value="WH-like_DNA-bd_sf"/>
</dbReference>
<organism evidence="5 6">
    <name type="scientific">Fructobacillus ficulneus</name>
    <dbReference type="NCBI Taxonomy" id="157463"/>
    <lineage>
        <taxon>Bacteria</taxon>
        <taxon>Bacillati</taxon>
        <taxon>Bacillota</taxon>
        <taxon>Bacilli</taxon>
        <taxon>Lactobacillales</taxon>
        <taxon>Lactobacillaceae</taxon>
        <taxon>Fructobacillus</taxon>
    </lineage>
</organism>
<dbReference type="GO" id="GO:0003677">
    <property type="term" value="F:DNA binding"/>
    <property type="evidence" value="ECO:0007669"/>
    <property type="project" value="UniProtKB-KW"/>
</dbReference>
<dbReference type="PRINTS" id="PR00598">
    <property type="entry name" value="HTHMARR"/>
</dbReference>
<dbReference type="InterPro" id="IPR036390">
    <property type="entry name" value="WH_DNA-bd_sf"/>
</dbReference>
<dbReference type="PANTHER" id="PTHR42756">
    <property type="entry name" value="TRANSCRIPTIONAL REGULATOR, MARR"/>
    <property type="match status" value="1"/>
</dbReference>
<evidence type="ECO:0000313" key="5">
    <source>
        <dbReference type="EMBL" id="GAO99614.1"/>
    </source>
</evidence>
<feature type="domain" description="HTH marR-type" evidence="4">
    <location>
        <begin position="3"/>
        <end position="135"/>
    </location>
</feature>
<dbReference type="Proteomes" id="UP000253891">
    <property type="component" value="Unassembled WGS sequence"/>
</dbReference>
<keyword evidence="2" id="KW-0238">DNA-binding</keyword>